<dbReference type="InterPro" id="IPR011992">
    <property type="entry name" value="EF-hand-dom_pair"/>
</dbReference>
<sequence>MSYEALFEEIVKQTHIKGIRIGEFFKDFDPLRSGKCTPTQFARTMDRSAYILSPEDIQMLIHTYMDDEGKLVCYKRFTDEIENEFVRKDLTSSPTMATRSRNFTQGRLPTLSDQEENIYTDTMSFLQDLVAQRRMTIMEHFQDHDRLKNHHITAPQFKRCMPFSLKDQQLNVLVKKYSDGKPTDGVNYFQFVHDVSNPPVTRDFVPQWGNGTLTETVKPPKQQIEGYNVLSKIRAYVLKKQVRFLQFFTDFDKLRSGICRREHFRTAIGTSGISLTGEELDQLDQMYGIEGDSRIRYKQFVDDVNEVFGTPSDLEKRPLDTTSRGTLGNLIPARSPLLSEQTLQLANQTLEQIYAYARNHRPLTKPYFQSFDRVNSGQITPAHFRSTVFSHYGGSALTDEMLKALGDYYTDPTNDHVRYLDFLSDVEEQIIPLERAAGAVIFEGARRTRSMDGNQASSSQQDPYKSQFVQTAHRPPMPEFRAEAKARNITELMEKLKLSQLRDRVRFSEFFKDFDGLRTGLISPTRFRSGLVTGKIELSDREYEMLVNAYSDDDALVSRGVTSALDDRVQGQPVIKWVEFCQDVESIFTVSGLEKTPTRQMPPPGLATLRSLDAIDPVYSEKSPELVKLLDEYHVFVTTRRVIMKPTFQAFDKHNNGRITKQQFTQSLNTLGMRVDAKAVEELYKHYRDMKVPMDVNYLAFLRDVEKEKEEEPAVPLQTVKKRAKPETVTFEETIRRLRTMTRQRHIKWSEFFVDFDKMRSGYIPSERFRAMARNAGLELSEDEWSLLQAEYCDHPERPNFINHARFADDMDVVFTIKGFDTNPHLTPPDPLSLTNANPLKHVLRSLENEEEALVRSAVDKLHSLVKRRNLFMKPHLQDFDRLHNGHITVNQFRGSCGTLGVTFESMEQQEALIRKFSDKLGFLYREFVDACETGKY</sequence>
<dbReference type="Gene3D" id="1.10.238.10">
    <property type="entry name" value="EF-hand"/>
    <property type="match status" value="4"/>
</dbReference>
<dbReference type="Proteomes" id="UP001281761">
    <property type="component" value="Unassembled WGS sequence"/>
</dbReference>
<evidence type="ECO:0000313" key="2">
    <source>
        <dbReference type="EMBL" id="KAK2948552.1"/>
    </source>
</evidence>
<name>A0ABQ9XD22_9EUKA</name>
<accession>A0ABQ9XD22</accession>
<feature type="domain" description="EF-hand" evidence="1">
    <location>
        <begin position="648"/>
        <end position="674"/>
    </location>
</feature>
<dbReference type="SUPFAM" id="SSF47473">
    <property type="entry name" value="EF-hand"/>
    <property type="match status" value="4"/>
</dbReference>
<comment type="caution">
    <text evidence="2">The sequence shown here is derived from an EMBL/GenBank/DDBJ whole genome shotgun (WGS) entry which is preliminary data.</text>
</comment>
<protein>
    <submittedName>
        <fullName evidence="2">Ef hand family protein</fullName>
    </submittedName>
</protein>
<evidence type="ECO:0000259" key="1">
    <source>
        <dbReference type="PROSITE" id="PS50222"/>
    </source>
</evidence>
<keyword evidence="3" id="KW-1185">Reference proteome</keyword>
<dbReference type="PANTHER" id="PTHR20875:SF0">
    <property type="entry name" value="GH12158P"/>
    <property type="match status" value="1"/>
</dbReference>
<evidence type="ECO:0000313" key="3">
    <source>
        <dbReference type="Proteomes" id="UP001281761"/>
    </source>
</evidence>
<dbReference type="InterPro" id="IPR052603">
    <property type="entry name" value="EFCB6"/>
</dbReference>
<dbReference type="PROSITE" id="PS50222">
    <property type="entry name" value="EF_HAND_2"/>
    <property type="match status" value="1"/>
</dbReference>
<gene>
    <name evidence="2" type="ORF">BLNAU_16538</name>
</gene>
<dbReference type="PANTHER" id="PTHR20875">
    <property type="entry name" value="EF-HAND CALCIUM-BINDING DOMAIN-CONTAINING PROTEIN 6-RELATED"/>
    <property type="match status" value="1"/>
</dbReference>
<organism evidence="2 3">
    <name type="scientific">Blattamonas nauphoetae</name>
    <dbReference type="NCBI Taxonomy" id="2049346"/>
    <lineage>
        <taxon>Eukaryota</taxon>
        <taxon>Metamonada</taxon>
        <taxon>Preaxostyla</taxon>
        <taxon>Oxymonadida</taxon>
        <taxon>Blattamonas</taxon>
    </lineage>
</organism>
<dbReference type="EMBL" id="JARBJD010000174">
    <property type="protein sequence ID" value="KAK2948552.1"/>
    <property type="molecule type" value="Genomic_DNA"/>
</dbReference>
<proteinExistence type="predicted"/>
<reference evidence="2 3" key="1">
    <citation type="journal article" date="2022" name="bioRxiv">
        <title>Genomics of Preaxostyla Flagellates Illuminates Evolutionary Transitions and the Path Towards Mitochondrial Loss.</title>
        <authorList>
            <person name="Novak L.V.F."/>
            <person name="Treitli S.C."/>
            <person name="Pyrih J."/>
            <person name="Halakuc P."/>
            <person name="Pipaliya S.V."/>
            <person name="Vacek V."/>
            <person name="Brzon O."/>
            <person name="Soukal P."/>
            <person name="Eme L."/>
            <person name="Dacks J.B."/>
            <person name="Karnkowska A."/>
            <person name="Elias M."/>
            <person name="Hampl V."/>
        </authorList>
    </citation>
    <scope>NUCLEOTIDE SEQUENCE [LARGE SCALE GENOMIC DNA]</scope>
    <source>
        <strain evidence="2">NAU3</strain>
        <tissue evidence="2">Gut</tissue>
    </source>
</reference>
<dbReference type="InterPro" id="IPR002048">
    <property type="entry name" value="EF_hand_dom"/>
</dbReference>